<keyword evidence="1 2" id="KW-0129">CBS domain</keyword>
<evidence type="ECO:0000313" key="5">
    <source>
        <dbReference type="Proteomes" id="UP000886879"/>
    </source>
</evidence>
<evidence type="ECO:0000256" key="2">
    <source>
        <dbReference type="PROSITE-ProRule" id="PRU00703"/>
    </source>
</evidence>
<protein>
    <submittedName>
        <fullName evidence="4">CBS domain-containing protein</fullName>
    </submittedName>
</protein>
<proteinExistence type="predicted"/>
<dbReference type="PANTHER" id="PTHR43080">
    <property type="entry name" value="CBS DOMAIN-CONTAINING PROTEIN CBSX3, MITOCHONDRIAL"/>
    <property type="match status" value="1"/>
</dbReference>
<dbReference type="PANTHER" id="PTHR43080:SF26">
    <property type="entry name" value="REGULATORY PROTEIN"/>
    <property type="match status" value="1"/>
</dbReference>
<feature type="domain" description="CBS" evidence="3">
    <location>
        <begin position="7"/>
        <end position="67"/>
    </location>
</feature>
<accession>A0A9D0YUE5</accession>
<dbReference type="InterPro" id="IPR046342">
    <property type="entry name" value="CBS_dom_sf"/>
</dbReference>
<reference evidence="4" key="2">
    <citation type="journal article" date="2021" name="PeerJ">
        <title>Extensive microbial diversity within the chicken gut microbiome revealed by metagenomics and culture.</title>
        <authorList>
            <person name="Gilroy R."/>
            <person name="Ravi A."/>
            <person name="Getino M."/>
            <person name="Pursley I."/>
            <person name="Horton D.L."/>
            <person name="Alikhan N.F."/>
            <person name="Baker D."/>
            <person name="Gharbi K."/>
            <person name="Hall N."/>
            <person name="Watson M."/>
            <person name="Adriaenssens E.M."/>
            <person name="Foster-Nyarko E."/>
            <person name="Jarju S."/>
            <person name="Secka A."/>
            <person name="Antonio M."/>
            <person name="Oren A."/>
            <person name="Chaudhuri R.R."/>
            <person name="La Ragione R."/>
            <person name="Hildebrand F."/>
            <person name="Pallen M.J."/>
        </authorList>
    </citation>
    <scope>NUCLEOTIDE SEQUENCE</scope>
    <source>
        <strain evidence="4">ChiGjej2B2-12916</strain>
    </source>
</reference>
<evidence type="ECO:0000313" key="4">
    <source>
        <dbReference type="EMBL" id="HIQ61884.1"/>
    </source>
</evidence>
<dbReference type="Proteomes" id="UP000886879">
    <property type="component" value="Unassembled WGS sequence"/>
</dbReference>
<gene>
    <name evidence="4" type="ORF">IAD31_09905</name>
</gene>
<dbReference type="AlphaFoldDB" id="A0A9D0YUE5"/>
<evidence type="ECO:0000256" key="1">
    <source>
        <dbReference type="ARBA" id="ARBA00023122"/>
    </source>
</evidence>
<organism evidence="4 5">
    <name type="scientific">Candidatus Enterenecus faecium</name>
    <dbReference type="NCBI Taxonomy" id="2840780"/>
    <lineage>
        <taxon>Bacteria</taxon>
        <taxon>Bacillati</taxon>
        <taxon>Bacillota</taxon>
        <taxon>Clostridia</taxon>
        <taxon>Eubacteriales</taxon>
        <taxon>Candidatus Enterenecus</taxon>
    </lineage>
</organism>
<dbReference type="PROSITE" id="PS51371">
    <property type="entry name" value="CBS"/>
    <property type="match status" value="1"/>
</dbReference>
<comment type="caution">
    <text evidence="4">The sequence shown here is derived from an EMBL/GenBank/DDBJ whole genome shotgun (WGS) entry which is preliminary data.</text>
</comment>
<sequence length="142" mass="15914">MNIAKIMIPKACTMVLHQDNTVRQGLETMCHNSYTAIPVLDAQGGYVGCVTEGDFLRHILAVNSTDKKKLEQTKIRDIMRSDFCPAVSIRATFQEVMDLAMEQNFVPVVDDRNALCGIVTRRNLLGAVGKNYVDQKLELQRV</sequence>
<dbReference type="EMBL" id="DVFO01000106">
    <property type="protein sequence ID" value="HIQ61884.1"/>
    <property type="molecule type" value="Genomic_DNA"/>
</dbReference>
<dbReference type="Pfam" id="PF00571">
    <property type="entry name" value="CBS"/>
    <property type="match status" value="2"/>
</dbReference>
<dbReference type="InterPro" id="IPR051257">
    <property type="entry name" value="Diverse_CBS-Domain"/>
</dbReference>
<dbReference type="Gene3D" id="3.10.580.10">
    <property type="entry name" value="CBS-domain"/>
    <property type="match status" value="1"/>
</dbReference>
<dbReference type="InterPro" id="IPR000644">
    <property type="entry name" value="CBS_dom"/>
</dbReference>
<evidence type="ECO:0000259" key="3">
    <source>
        <dbReference type="PROSITE" id="PS51371"/>
    </source>
</evidence>
<dbReference type="SUPFAM" id="SSF54631">
    <property type="entry name" value="CBS-domain pair"/>
    <property type="match status" value="1"/>
</dbReference>
<name>A0A9D0YUE5_9FIRM</name>
<reference evidence="4" key="1">
    <citation type="submission" date="2020-10" db="EMBL/GenBank/DDBJ databases">
        <authorList>
            <person name="Gilroy R."/>
        </authorList>
    </citation>
    <scope>NUCLEOTIDE SEQUENCE</scope>
    <source>
        <strain evidence="4">ChiGjej2B2-12916</strain>
    </source>
</reference>